<dbReference type="InterPro" id="IPR043472">
    <property type="entry name" value="Macro_dom-like"/>
</dbReference>
<evidence type="ECO:0000259" key="1">
    <source>
        <dbReference type="Pfam" id="PF10021"/>
    </source>
</evidence>
<dbReference type="PANTHER" id="PTHR35596:SF1">
    <property type="entry name" value="MICROBIAL-TYPE PARG CATALYTIC DOMAIN-CONTAINING PROTEIN"/>
    <property type="match status" value="1"/>
</dbReference>
<dbReference type="Proteomes" id="UP000223968">
    <property type="component" value="Unassembled WGS sequence"/>
</dbReference>
<dbReference type="Gene3D" id="3.40.220.10">
    <property type="entry name" value="Leucine Aminopeptidase, subunit E, domain 1"/>
    <property type="match status" value="1"/>
</dbReference>
<dbReference type="AlphaFoldDB" id="A0A2B7Y8X0"/>
<dbReference type="Pfam" id="PF10021">
    <property type="entry name" value="PARG_cat_microb"/>
    <property type="match status" value="1"/>
</dbReference>
<comment type="caution">
    <text evidence="2">The sequence shown here is derived from an EMBL/GenBank/DDBJ whole genome shotgun (WGS) entry which is preliminary data.</text>
</comment>
<sequence length="229" mass="25763">MVSILGLIIRAFQPSNSRKRRNSPSNGTYTPLSLNLHYSRKYTLSTLPRLPPTLFPFHLHRAVIKVVNDDTLNVAVKLWKRARQQTGVISSADPRSRPAVVNFANHRTPGGGWLNGAIAQEEAICYRSSLALSLHAADYPLAMNEGIYTPQVLVVRRDMASGHKLIRNVPPTELAVVSVMTIAAIRDPQVIRVNVHNGHARNNRGMWQARKRRKKQLFARDKGPWHYQG</sequence>
<feature type="domain" description="Microbial-type PARG catalytic" evidence="1">
    <location>
        <begin position="60"/>
        <end position="156"/>
    </location>
</feature>
<gene>
    <name evidence="2" type="ORF">AJ79_01139</name>
</gene>
<organism evidence="2 3">
    <name type="scientific">Helicocarpus griseus UAMH5409</name>
    <dbReference type="NCBI Taxonomy" id="1447875"/>
    <lineage>
        <taxon>Eukaryota</taxon>
        <taxon>Fungi</taxon>
        <taxon>Dikarya</taxon>
        <taxon>Ascomycota</taxon>
        <taxon>Pezizomycotina</taxon>
        <taxon>Eurotiomycetes</taxon>
        <taxon>Eurotiomycetidae</taxon>
        <taxon>Onygenales</taxon>
        <taxon>Ajellomycetaceae</taxon>
        <taxon>Helicocarpus</taxon>
    </lineage>
</organism>
<keyword evidence="3" id="KW-1185">Reference proteome</keyword>
<dbReference type="PANTHER" id="PTHR35596">
    <property type="entry name" value="DUF2263 DOMAIN-CONTAINING PROTEIN"/>
    <property type="match status" value="1"/>
</dbReference>
<accession>A0A2B7Y8X0</accession>
<evidence type="ECO:0000313" key="3">
    <source>
        <dbReference type="Proteomes" id="UP000223968"/>
    </source>
</evidence>
<dbReference type="EMBL" id="PDNB01000010">
    <property type="protein sequence ID" value="PGH17539.1"/>
    <property type="molecule type" value="Genomic_DNA"/>
</dbReference>
<reference evidence="2 3" key="1">
    <citation type="submission" date="2017-10" db="EMBL/GenBank/DDBJ databases">
        <title>Comparative genomics in systemic dimorphic fungi from Ajellomycetaceae.</title>
        <authorList>
            <person name="Munoz J.F."/>
            <person name="Mcewen J.G."/>
            <person name="Clay O.K."/>
            <person name="Cuomo C.A."/>
        </authorList>
    </citation>
    <scope>NUCLEOTIDE SEQUENCE [LARGE SCALE GENOMIC DNA]</scope>
    <source>
        <strain evidence="2 3">UAMH5409</strain>
    </source>
</reference>
<proteinExistence type="predicted"/>
<dbReference type="InterPro" id="IPR019261">
    <property type="entry name" value="PARG_cat_microbial"/>
</dbReference>
<name>A0A2B7Y8X0_9EURO</name>
<protein>
    <recommendedName>
        <fullName evidence="1">Microbial-type PARG catalytic domain-containing protein</fullName>
    </recommendedName>
</protein>
<evidence type="ECO:0000313" key="2">
    <source>
        <dbReference type="EMBL" id="PGH17539.1"/>
    </source>
</evidence>
<dbReference type="OrthoDB" id="9985428at2759"/>